<reference evidence="1" key="2">
    <citation type="submission" date="2025-08" db="UniProtKB">
        <authorList>
            <consortium name="Ensembl"/>
        </authorList>
    </citation>
    <scope>IDENTIFICATION</scope>
</reference>
<evidence type="ECO:0000313" key="2">
    <source>
        <dbReference type="Proteomes" id="UP000694563"/>
    </source>
</evidence>
<reference evidence="1" key="1">
    <citation type="submission" date="2020-10" db="EMBL/GenBank/DDBJ databases">
        <title>Catharus ustulatus (Swainson's thrush) genome, bCatUst1, primary haplotype v2.</title>
        <authorList>
            <person name="Delmore K."/>
            <person name="Vafadar M."/>
            <person name="Formenti G."/>
            <person name="Chow W."/>
            <person name="Pelan S."/>
            <person name="Howe K."/>
            <person name="Rhie A."/>
            <person name="Mountcastle J."/>
            <person name="Haase B."/>
            <person name="Fedrigo O."/>
            <person name="Jarvis E.D."/>
        </authorList>
    </citation>
    <scope>NUCLEOTIDE SEQUENCE [LARGE SCALE GENOMIC DNA]</scope>
</reference>
<sequence>CNHYNTTPIVVFHVETQVNFLKQRGFLKSVCLHKDYSKGQWGGKQDSRLYGGFAFVRCLSQGVLR</sequence>
<organism evidence="1 2">
    <name type="scientific">Catharus ustulatus</name>
    <name type="common">Russet-backed thrush</name>
    <name type="synonym">Hylocichla ustulatus</name>
    <dbReference type="NCBI Taxonomy" id="91951"/>
    <lineage>
        <taxon>Eukaryota</taxon>
        <taxon>Metazoa</taxon>
        <taxon>Chordata</taxon>
        <taxon>Craniata</taxon>
        <taxon>Vertebrata</taxon>
        <taxon>Euteleostomi</taxon>
        <taxon>Archelosauria</taxon>
        <taxon>Archosauria</taxon>
        <taxon>Dinosauria</taxon>
        <taxon>Saurischia</taxon>
        <taxon>Theropoda</taxon>
        <taxon>Coelurosauria</taxon>
        <taxon>Aves</taxon>
        <taxon>Neognathae</taxon>
        <taxon>Neoaves</taxon>
        <taxon>Telluraves</taxon>
        <taxon>Australaves</taxon>
        <taxon>Passeriformes</taxon>
        <taxon>Turdidae</taxon>
        <taxon>Catharus</taxon>
    </lineage>
</organism>
<proteinExistence type="predicted"/>
<evidence type="ECO:0000313" key="1">
    <source>
        <dbReference type="Ensembl" id="ENSCUSP00005008964.1"/>
    </source>
</evidence>
<dbReference type="AlphaFoldDB" id="A0A8C3U6P7"/>
<dbReference type="Proteomes" id="UP000694563">
    <property type="component" value="Chromosome Z"/>
</dbReference>
<name>A0A8C3U6P7_CATUS</name>
<reference evidence="1" key="3">
    <citation type="submission" date="2025-09" db="UniProtKB">
        <authorList>
            <consortium name="Ensembl"/>
        </authorList>
    </citation>
    <scope>IDENTIFICATION</scope>
</reference>
<dbReference type="Ensembl" id="ENSCUST00005009334.1">
    <property type="protein sequence ID" value="ENSCUSP00005008964.1"/>
    <property type="gene ID" value="ENSCUSG00005005690.1"/>
</dbReference>
<keyword evidence="2" id="KW-1185">Reference proteome</keyword>
<accession>A0A8C3U6P7</accession>
<protein>
    <submittedName>
        <fullName evidence="1">Uncharacterized protein</fullName>
    </submittedName>
</protein>